<dbReference type="EMBL" id="BAAAVI010000017">
    <property type="protein sequence ID" value="GAA2868684.1"/>
    <property type="molecule type" value="Genomic_DNA"/>
</dbReference>
<organism evidence="2 3">
    <name type="scientific">Streptosporangium fragile</name>
    <dbReference type="NCBI Taxonomy" id="46186"/>
    <lineage>
        <taxon>Bacteria</taxon>
        <taxon>Bacillati</taxon>
        <taxon>Actinomycetota</taxon>
        <taxon>Actinomycetes</taxon>
        <taxon>Streptosporangiales</taxon>
        <taxon>Streptosporangiaceae</taxon>
        <taxon>Streptosporangium</taxon>
    </lineage>
</organism>
<protein>
    <submittedName>
        <fullName evidence="2">Uncharacterized protein</fullName>
    </submittedName>
</protein>
<gene>
    <name evidence="2" type="ORF">GCM10010517_28540</name>
</gene>
<feature type="compositionally biased region" description="Basic and acidic residues" evidence="1">
    <location>
        <begin position="72"/>
        <end position="89"/>
    </location>
</feature>
<evidence type="ECO:0000313" key="3">
    <source>
        <dbReference type="Proteomes" id="UP001500831"/>
    </source>
</evidence>
<sequence length="101" mass="10639">MGEPDEHAMPGVREAPATIAAAARSACADGSDLRVRSSGIDRFIWGCQVNWLVRSLKVVKARQASRLTAIAHDGEGAARDHRPNDDPDRPGGGVASPPRSA</sequence>
<evidence type="ECO:0000313" key="2">
    <source>
        <dbReference type="EMBL" id="GAA2868684.1"/>
    </source>
</evidence>
<reference evidence="2 3" key="1">
    <citation type="journal article" date="2019" name="Int. J. Syst. Evol. Microbiol.">
        <title>The Global Catalogue of Microorganisms (GCM) 10K type strain sequencing project: providing services to taxonomists for standard genome sequencing and annotation.</title>
        <authorList>
            <consortium name="The Broad Institute Genomics Platform"/>
            <consortium name="The Broad Institute Genome Sequencing Center for Infectious Disease"/>
            <person name="Wu L."/>
            <person name="Ma J."/>
        </authorList>
    </citation>
    <scope>NUCLEOTIDE SEQUENCE [LARGE SCALE GENOMIC DNA]</scope>
    <source>
        <strain evidence="2 3">JCM 6242</strain>
    </source>
</reference>
<comment type="caution">
    <text evidence="2">The sequence shown here is derived from an EMBL/GenBank/DDBJ whole genome shotgun (WGS) entry which is preliminary data.</text>
</comment>
<name>A0ABN3VZ03_9ACTN</name>
<proteinExistence type="predicted"/>
<dbReference type="Proteomes" id="UP001500831">
    <property type="component" value="Unassembled WGS sequence"/>
</dbReference>
<keyword evidence="3" id="KW-1185">Reference proteome</keyword>
<evidence type="ECO:0000256" key="1">
    <source>
        <dbReference type="SAM" id="MobiDB-lite"/>
    </source>
</evidence>
<feature type="region of interest" description="Disordered" evidence="1">
    <location>
        <begin position="69"/>
        <end position="101"/>
    </location>
</feature>
<accession>A0ABN3VZ03</accession>